<comment type="caution">
    <text evidence="2">The sequence shown here is derived from an EMBL/GenBank/DDBJ whole genome shotgun (WGS) entry which is preliminary data.</text>
</comment>
<feature type="region of interest" description="Disordered" evidence="1">
    <location>
        <begin position="18"/>
        <end position="75"/>
    </location>
</feature>
<evidence type="ECO:0000313" key="3">
    <source>
        <dbReference type="Proteomes" id="UP000663873"/>
    </source>
</evidence>
<gene>
    <name evidence="2" type="ORF">UJA718_LOCUS48714</name>
</gene>
<feature type="compositionally biased region" description="Polar residues" evidence="1">
    <location>
        <begin position="30"/>
        <end position="40"/>
    </location>
</feature>
<keyword evidence="3" id="KW-1185">Reference proteome</keyword>
<protein>
    <submittedName>
        <fullName evidence="2">Uncharacterized protein</fullName>
    </submittedName>
</protein>
<sequence>YATRSNTLPNVVEALKKEEQAAKQRRKPLTATTKRAQSSETIDKMNDISKLDRDSGFDEQDFRRERLHSNGDDNS</sequence>
<dbReference type="EMBL" id="CAJOBP010098803">
    <property type="protein sequence ID" value="CAF4970107.1"/>
    <property type="molecule type" value="Genomic_DNA"/>
</dbReference>
<evidence type="ECO:0000313" key="2">
    <source>
        <dbReference type="EMBL" id="CAF4970107.1"/>
    </source>
</evidence>
<reference evidence="2" key="1">
    <citation type="submission" date="2021-02" db="EMBL/GenBank/DDBJ databases">
        <authorList>
            <person name="Nowell W R."/>
        </authorList>
    </citation>
    <scope>NUCLEOTIDE SEQUENCE</scope>
</reference>
<proteinExistence type="predicted"/>
<evidence type="ECO:0000256" key="1">
    <source>
        <dbReference type="SAM" id="MobiDB-lite"/>
    </source>
</evidence>
<feature type="non-terminal residue" evidence="2">
    <location>
        <position position="1"/>
    </location>
</feature>
<organism evidence="2 3">
    <name type="scientific">Rotaria socialis</name>
    <dbReference type="NCBI Taxonomy" id="392032"/>
    <lineage>
        <taxon>Eukaryota</taxon>
        <taxon>Metazoa</taxon>
        <taxon>Spiralia</taxon>
        <taxon>Gnathifera</taxon>
        <taxon>Rotifera</taxon>
        <taxon>Eurotatoria</taxon>
        <taxon>Bdelloidea</taxon>
        <taxon>Philodinida</taxon>
        <taxon>Philodinidae</taxon>
        <taxon>Rotaria</taxon>
    </lineage>
</organism>
<feature type="non-terminal residue" evidence="2">
    <location>
        <position position="75"/>
    </location>
</feature>
<feature type="compositionally biased region" description="Basic and acidic residues" evidence="1">
    <location>
        <begin position="41"/>
        <end position="75"/>
    </location>
</feature>
<dbReference type="Proteomes" id="UP000663873">
    <property type="component" value="Unassembled WGS sequence"/>
</dbReference>
<accession>A0A821YQ52</accession>
<name>A0A821YQ52_9BILA</name>
<dbReference type="AlphaFoldDB" id="A0A821YQ52"/>